<dbReference type="EMBL" id="REFO01000011">
    <property type="protein sequence ID" value="RMA97312.1"/>
    <property type="molecule type" value="Genomic_DNA"/>
</dbReference>
<evidence type="ECO:0000313" key="8">
    <source>
        <dbReference type="Proteomes" id="UP000280842"/>
    </source>
</evidence>
<dbReference type="GO" id="GO:0009279">
    <property type="term" value="C:cell outer membrane"/>
    <property type="evidence" value="ECO:0007669"/>
    <property type="project" value="UniProtKB-SubCell"/>
</dbReference>
<dbReference type="Gene3D" id="3.30.1330.60">
    <property type="entry name" value="OmpA-like domain"/>
    <property type="match status" value="1"/>
</dbReference>
<name>A0A3M0C2Y6_9AQUI</name>
<proteinExistence type="predicted"/>
<dbReference type="PANTHER" id="PTHR30329:SF21">
    <property type="entry name" value="LIPOPROTEIN YIAD-RELATED"/>
    <property type="match status" value="1"/>
</dbReference>
<feature type="domain" description="OmpA-like" evidence="6">
    <location>
        <begin position="145"/>
        <end position="262"/>
    </location>
</feature>
<evidence type="ECO:0000256" key="1">
    <source>
        <dbReference type="ARBA" id="ARBA00004442"/>
    </source>
</evidence>
<dbReference type="Proteomes" id="UP000280842">
    <property type="component" value="Unassembled WGS sequence"/>
</dbReference>
<evidence type="ECO:0000256" key="3">
    <source>
        <dbReference type="ARBA" id="ARBA00023237"/>
    </source>
</evidence>
<keyword evidence="5" id="KW-0732">Signal</keyword>
<evidence type="ECO:0000256" key="2">
    <source>
        <dbReference type="ARBA" id="ARBA00023136"/>
    </source>
</evidence>
<dbReference type="Pfam" id="PF00691">
    <property type="entry name" value="OmpA"/>
    <property type="match status" value="1"/>
</dbReference>
<organism evidence="7 8">
    <name type="scientific">Hydrogenothermus marinus</name>
    <dbReference type="NCBI Taxonomy" id="133270"/>
    <lineage>
        <taxon>Bacteria</taxon>
        <taxon>Pseudomonadati</taxon>
        <taxon>Aquificota</taxon>
        <taxon>Aquificia</taxon>
        <taxon>Aquificales</taxon>
        <taxon>Hydrogenothermaceae</taxon>
        <taxon>Hydrogenothermus</taxon>
    </lineage>
</organism>
<dbReference type="OrthoDB" id="9805566at2"/>
<dbReference type="AlphaFoldDB" id="A0A3M0C2Y6"/>
<dbReference type="InterPro" id="IPR050330">
    <property type="entry name" value="Bact_OuterMem_StrucFunc"/>
</dbReference>
<evidence type="ECO:0000259" key="6">
    <source>
        <dbReference type="PROSITE" id="PS51123"/>
    </source>
</evidence>
<keyword evidence="3" id="KW-0998">Cell outer membrane</keyword>
<dbReference type="InterPro" id="IPR006665">
    <property type="entry name" value="OmpA-like"/>
</dbReference>
<sequence length="262" mass="30525">MRFNKSKNILILLSIFSIATASQASISLQYLKQSLNELRNMHAKECAPKDFAIAESYIETLEGFKVRKNGKFRLVKLSPTDKFIYKNEAFMYLERVKKGVLSDVDNDGIPCYKEIAQGTNPYVSDKKVKIVKKEKPIKKKEVKKKEFEPLKLNARIHFEFDSANIKKEYLPYLNVISRYLKTHKNLKVKIIGYTDNIGSKKYNDKLALERAKAVKNYLIKMGIDPKRIEIVGKGKEDYLFDNKTNLNRFTNRRAEFFVMETK</sequence>
<dbReference type="PROSITE" id="PS51123">
    <property type="entry name" value="OMPA_2"/>
    <property type="match status" value="1"/>
</dbReference>
<dbReference type="InterPro" id="IPR036737">
    <property type="entry name" value="OmpA-like_sf"/>
</dbReference>
<accession>A0A3M0C2Y6</accession>
<feature type="signal peptide" evidence="5">
    <location>
        <begin position="1"/>
        <end position="24"/>
    </location>
</feature>
<feature type="chain" id="PRO_5018150688" evidence="5">
    <location>
        <begin position="25"/>
        <end position="262"/>
    </location>
</feature>
<keyword evidence="8" id="KW-1185">Reference proteome</keyword>
<dbReference type="RefSeq" id="WP_121923095.1">
    <property type="nucleotide sequence ID" value="NZ_REFO01000011.1"/>
</dbReference>
<dbReference type="PANTHER" id="PTHR30329">
    <property type="entry name" value="STATOR ELEMENT OF FLAGELLAR MOTOR COMPLEX"/>
    <property type="match status" value="1"/>
</dbReference>
<protein>
    <submittedName>
        <fullName evidence="7">Outer membrane protein OmpA-like peptidoglycan-associated protein</fullName>
    </submittedName>
</protein>
<evidence type="ECO:0000313" key="7">
    <source>
        <dbReference type="EMBL" id="RMA97312.1"/>
    </source>
</evidence>
<dbReference type="CDD" id="cd07185">
    <property type="entry name" value="OmpA_C-like"/>
    <property type="match status" value="1"/>
</dbReference>
<dbReference type="PRINTS" id="PR01021">
    <property type="entry name" value="OMPADOMAIN"/>
</dbReference>
<gene>
    <name evidence="7" type="ORF">CLV39_0970</name>
</gene>
<evidence type="ECO:0000256" key="4">
    <source>
        <dbReference type="PROSITE-ProRule" id="PRU00473"/>
    </source>
</evidence>
<evidence type="ECO:0000256" key="5">
    <source>
        <dbReference type="SAM" id="SignalP"/>
    </source>
</evidence>
<keyword evidence="2 4" id="KW-0472">Membrane</keyword>
<comment type="subcellular location">
    <subcellularLocation>
        <location evidence="1">Cell outer membrane</location>
    </subcellularLocation>
</comment>
<comment type="caution">
    <text evidence="7">The sequence shown here is derived from an EMBL/GenBank/DDBJ whole genome shotgun (WGS) entry which is preliminary data.</text>
</comment>
<dbReference type="InterPro" id="IPR006664">
    <property type="entry name" value="OMP_bac"/>
</dbReference>
<dbReference type="SUPFAM" id="SSF103088">
    <property type="entry name" value="OmpA-like"/>
    <property type="match status" value="1"/>
</dbReference>
<reference evidence="7 8" key="1">
    <citation type="submission" date="2018-10" db="EMBL/GenBank/DDBJ databases">
        <title>Genomic Encyclopedia of Archaeal and Bacterial Type Strains, Phase II (KMG-II): from individual species to whole genera.</title>
        <authorList>
            <person name="Goeker M."/>
        </authorList>
    </citation>
    <scope>NUCLEOTIDE SEQUENCE [LARGE SCALE GENOMIC DNA]</scope>
    <source>
        <strain evidence="7 8">VM1</strain>
    </source>
</reference>